<dbReference type="InterPro" id="IPR017972">
    <property type="entry name" value="Cyt_P450_CS"/>
</dbReference>
<evidence type="ECO:0000256" key="2">
    <source>
        <dbReference type="ARBA" id="ARBA00010617"/>
    </source>
</evidence>
<dbReference type="InterPro" id="IPR002401">
    <property type="entry name" value="Cyt_P450_E_grp-I"/>
</dbReference>
<dbReference type="PRINTS" id="PR00463">
    <property type="entry name" value="EP450I"/>
</dbReference>
<dbReference type="Pfam" id="PF00067">
    <property type="entry name" value="p450"/>
    <property type="match status" value="2"/>
</dbReference>
<keyword evidence="4 6" id="KW-0560">Oxidoreductase</keyword>
<dbReference type="Gene3D" id="1.10.630.10">
    <property type="entry name" value="Cytochrome P450"/>
    <property type="match status" value="1"/>
</dbReference>
<reference evidence="7 8" key="1">
    <citation type="submission" date="2024-07" db="EMBL/GenBank/DDBJ databases">
        <title>Section-level genome sequencing and comparative genomics of Aspergillus sections Usti and Cavernicolus.</title>
        <authorList>
            <consortium name="Lawrence Berkeley National Laboratory"/>
            <person name="Nybo J.L."/>
            <person name="Vesth T.C."/>
            <person name="Theobald S."/>
            <person name="Frisvad J.C."/>
            <person name="Larsen T.O."/>
            <person name="Kjaerboelling I."/>
            <person name="Rothschild-Mancinelli K."/>
            <person name="Lyhne E.K."/>
            <person name="Kogle M.E."/>
            <person name="Barry K."/>
            <person name="Clum A."/>
            <person name="Na H."/>
            <person name="Ledsgaard L."/>
            <person name="Lin J."/>
            <person name="Lipzen A."/>
            <person name="Kuo A."/>
            <person name="Riley R."/>
            <person name="Mondo S."/>
            <person name="Labutti K."/>
            <person name="Haridas S."/>
            <person name="Pangalinan J."/>
            <person name="Salamov A.A."/>
            <person name="Simmons B.A."/>
            <person name="Magnuson J.K."/>
            <person name="Chen J."/>
            <person name="Drula E."/>
            <person name="Henrissat B."/>
            <person name="Wiebenga A."/>
            <person name="Lubbers R.J."/>
            <person name="Gomes A.C."/>
            <person name="Makela M.R."/>
            <person name="Stajich J."/>
            <person name="Grigoriev I.V."/>
            <person name="Mortensen U.H."/>
            <person name="De Vries R.P."/>
            <person name="Baker S.E."/>
            <person name="Andersen M.R."/>
        </authorList>
    </citation>
    <scope>NUCLEOTIDE SEQUENCE [LARGE SCALE GENOMIC DNA]</scope>
    <source>
        <strain evidence="7 8">CBS 209.92</strain>
    </source>
</reference>
<comment type="similarity">
    <text evidence="2 6">Belongs to the cytochrome P450 family.</text>
</comment>
<dbReference type="PANTHER" id="PTHR24305:SF147">
    <property type="entry name" value="P450, PUTATIVE (EUROFUNG)-RELATED"/>
    <property type="match status" value="1"/>
</dbReference>
<evidence type="ECO:0000256" key="3">
    <source>
        <dbReference type="ARBA" id="ARBA00022723"/>
    </source>
</evidence>
<evidence type="ECO:0000256" key="5">
    <source>
        <dbReference type="ARBA" id="ARBA00023004"/>
    </source>
</evidence>
<evidence type="ECO:0000256" key="6">
    <source>
        <dbReference type="RuleBase" id="RU000461"/>
    </source>
</evidence>
<evidence type="ECO:0000256" key="1">
    <source>
        <dbReference type="ARBA" id="ARBA00001971"/>
    </source>
</evidence>
<keyword evidence="3 6" id="KW-0479">Metal-binding</keyword>
<evidence type="ECO:0000313" key="7">
    <source>
        <dbReference type="EMBL" id="KAL2797386.1"/>
    </source>
</evidence>
<name>A0ABR4GEL5_9EURO</name>
<dbReference type="InterPro" id="IPR036396">
    <property type="entry name" value="Cyt_P450_sf"/>
</dbReference>
<dbReference type="InterPro" id="IPR050121">
    <property type="entry name" value="Cytochrome_P450_monoxygenase"/>
</dbReference>
<dbReference type="PRINTS" id="PR00385">
    <property type="entry name" value="P450"/>
</dbReference>
<gene>
    <name evidence="7" type="ORF">BJX66DRAFT_335003</name>
</gene>
<dbReference type="Proteomes" id="UP001610563">
    <property type="component" value="Unassembled WGS sequence"/>
</dbReference>
<proteinExistence type="inferred from homology"/>
<comment type="cofactor">
    <cofactor evidence="1">
        <name>heme</name>
        <dbReference type="ChEBI" id="CHEBI:30413"/>
    </cofactor>
</comment>
<dbReference type="SUPFAM" id="SSF48264">
    <property type="entry name" value="Cytochrome P450"/>
    <property type="match status" value="1"/>
</dbReference>
<keyword evidence="6" id="KW-0503">Monooxygenase</keyword>
<keyword evidence="5 6" id="KW-0408">Iron</keyword>
<dbReference type="PROSITE" id="PS00086">
    <property type="entry name" value="CYTOCHROME_P450"/>
    <property type="match status" value="1"/>
</dbReference>
<dbReference type="EMBL" id="JBFTWV010000019">
    <property type="protein sequence ID" value="KAL2797386.1"/>
    <property type="molecule type" value="Genomic_DNA"/>
</dbReference>
<dbReference type="InterPro" id="IPR001128">
    <property type="entry name" value="Cyt_P450"/>
</dbReference>
<keyword evidence="6" id="KW-0349">Heme</keyword>
<evidence type="ECO:0000313" key="8">
    <source>
        <dbReference type="Proteomes" id="UP001610563"/>
    </source>
</evidence>
<evidence type="ECO:0000256" key="4">
    <source>
        <dbReference type="ARBA" id="ARBA00023002"/>
    </source>
</evidence>
<keyword evidence="8" id="KW-1185">Reference proteome</keyword>
<dbReference type="PANTHER" id="PTHR24305">
    <property type="entry name" value="CYTOCHROME P450"/>
    <property type="match status" value="1"/>
</dbReference>
<protein>
    <submittedName>
        <fullName evidence="7">Cytochrome P450</fullName>
    </submittedName>
</protein>
<accession>A0ABR4GEL5</accession>
<organism evidence="7 8">
    <name type="scientific">Aspergillus keveii</name>
    <dbReference type="NCBI Taxonomy" id="714993"/>
    <lineage>
        <taxon>Eukaryota</taxon>
        <taxon>Fungi</taxon>
        <taxon>Dikarya</taxon>
        <taxon>Ascomycota</taxon>
        <taxon>Pezizomycotina</taxon>
        <taxon>Eurotiomycetes</taxon>
        <taxon>Eurotiomycetidae</taxon>
        <taxon>Eurotiales</taxon>
        <taxon>Aspergillaceae</taxon>
        <taxon>Aspergillus</taxon>
        <taxon>Aspergillus subgen. Nidulantes</taxon>
    </lineage>
</organism>
<comment type="caution">
    <text evidence="7">The sequence shown here is derived from an EMBL/GenBank/DDBJ whole genome shotgun (WGS) entry which is preliminary data.</text>
</comment>
<sequence>MSQIGIAVVSLYAVLWLSRAIYRLYLHPLSRYPGSPVAAVSTSWYEWYWNYYQNGQMIFEIERLHRIHGPVIRIGVNDLHISDPAVYQDMTRVDSGFTKDPYFYQFISFPHTSIGETDPALHRIRRKVLTPALSGTRVQELAPTIVAKTEQLMRRFDAVAVSRSTISIHAAAKAFTMDIISKIVLGQEMGCIAEPSFRNEFIDFLHAAFSVGWMAPAFPRLSSMAIAVVERTGVKIIPLALVDFKRVDFLLTTIPKCLGITERYLAKFDANHALTASIAPSLPTSSDTPGLPSRSAVIDMLMNPASAKGHTVPTISELNDELIMLLTAGNDTTSNAMVAGIHRICSDAAVRHRFVDELRTHSPAVDDPISYEMAKRLPYLNATIKEILRLAHPLPGRLPRVVPAQGYTLYGHTLEARTVIHTSAYILNRHADIFDRPDEFDPDRWLGADSARLDKHLATFNRGVRQCLGKDLAWCELLVLLANLFRRFELAPVGVGPGDMEWADLVLTV</sequence>
<dbReference type="CDD" id="cd11062">
    <property type="entry name" value="CYP58-like"/>
    <property type="match status" value="1"/>
</dbReference>